<evidence type="ECO:0000256" key="1">
    <source>
        <dbReference type="SAM" id="MobiDB-lite"/>
    </source>
</evidence>
<dbReference type="EMBL" id="JAHWZX010000002">
    <property type="protein sequence ID" value="MBW4329739.1"/>
    <property type="molecule type" value="Genomic_DNA"/>
</dbReference>
<name>A0ABS6XHR2_9SPHN</name>
<proteinExistence type="predicted"/>
<organism evidence="2 3">
    <name type="scientific">Stakelama flava</name>
    <dbReference type="NCBI Taxonomy" id="2860338"/>
    <lineage>
        <taxon>Bacteria</taxon>
        <taxon>Pseudomonadati</taxon>
        <taxon>Pseudomonadota</taxon>
        <taxon>Alphaproteobacteria</taxon>
        <taxon>Sphingomonadales</taxon>
        <taxon>Sphingomonadaceae</taxon>
        <taxon>Stakelama</taxon>
    </lineage>
</organism>
<evidence type="ECO:0000313" key="3">
    <source>
        <dbReference type="Proteomes" id="UP001197214"/>
    </source>
</evidence>
<sequence>MNRILPLAAAVIALPLAACNHKTEEVDNTAPDPMASQLANAPTAELPPSIEATKTFRCTQDNSLVYVDFFNGGKQVNLRTEEDGTPTTLTSETEGGPWTKGDTKISGDQDKIEYTADGKTLSCHV</sequence>
<keyword evidence="3" id="KW-1185">Reference proteome</keyword>
<gene>
    <name evidence="2" type="ORF">KY084_02465</name>
</gene>
<reference evidence="2 3" key="1">
    <citation type="submission" date="2021-07" db="EMBL/GenBank/DDBJ databases">
        <title>Stakelama flava sp. nov., a novel endophytic bacterium isolated from branch of Kandelia candel.</title>
        <authorList>
            <person name="Tuo L."/>
        </authorList>
    </citation>
    <scope>NUCLEOTIDE SEQUENCE [LARGE SCALE GENOMIC DNA]</scope>
    <source>
        <strain evidence="2 3">CBK3Z-3</strain>
    </source>
</reference>
<dbReference type="Proteomes" id="UP001197214">
    <property type="component" value="Unassembled WGS sequence"/>
</dbReference>
<evidence type="ECO:0008006" key="4">
    <source>
        <dbReference type="Google" id="ProtNLM"/>
    </source>
</evidence>
<protein>
    <recommendedName>
        <fullName evidence="4">C-type lysozyme inhibitor domain-containing protein</fullName>
    </recommendedName>
</protein>
<evidence type="ECO:0000313" key="2">
    <source>
        <dbReference type="EMBL" id="MBW4329739.1"/>
    </source>
</evidence>
<comment type="caution">
    <text evidence="2">The sequence shown here is derived from an EMBL/GenBank/DDBJ whole genome shotgun (WGS) entry which is preliminary data.</text>
</comment>
<accession>A0ABS6XHR2</accession>
<feature type="region of interest" description="Disordered" evidence="1">
    <location>
        <begin position="77"/>
        <end position="106"/>
    </location>
</feature>
<feature type="region of interest" description="Disordered" evidence="1">
    <location>
        <begin position="27"/>
        <end position="47"/>
    </location>
</feature>